<evidence type="ECO:0000256" key="2">
    <source>
        <dbReference type="ARBA" id="ARBA00022814"/>
    </source>
</evidence>
<protein>
    <recommendedName>
        <fullName evidence="6">Transcription antitermination protein NusB</fullName>
    </recommendedName>
    <alternativeName>
        <fullName evidence="6">Antitermination factor NusB</fullName>
    </alternativeName>
</protein>
<evidence type="ECO:0000256" key="5">
    <source>
        <dbReference type="ARBA" id="ARBA00023163"/>
    </source>
</evidence>
<keyword evidence="9" id="KW-1185">Reference proteome</keyword>
<dbReference type="STRING" id="717773.Thicy_1036"/>
<dbReference type="OrthoDB" id="9789556at2"/>
<organism evidence="8 9">
    <name type="scientific">Thiomicrospira cyclica (strain DSM 14477 / JCM 11371 / ALM1)</name>
    <name type="common">Thioalkalimicrobium cyclicum</name>
    <dbReference type="NCBI Taxonomy" id="717773"/>
    <lineage>
        <taxon>Bacteria</taxon>
        <taxon>Pseudomonadati</taxon>
        <taxon>Pseudomonadota</taxon>
        <taxon>Gammaproteobacteria</taxon>
        <taxon>Thiotrichales</taxon>
        <taxon>Piscirickettsiaceae</taxon>
        <taxon>Thiomicrospira</taxon>
    </lineage>
</organism>
<comment type="function">
    <text evidence="6">Involved in transcription antitermination. Required for transcription of ribosomal RNA (rRNA) genes. Binds specifically to the boxA antiterminator sequence of the ribosomal RNA (rrn) operons.</text>
</comment>
<dbReference type="HAMAP" id="MF_00073">
    <property type="entry name" value="NusB"/>
    <property type="match status" value="1"/>
</dbReference>
<dbReference type="Gene3D" id="1.10.940.10">
    <property type="entry name" value="NusB-like"/>
    <property type="match status" value="1"/>
</dbReference>
<dbReference type="PANTHER" id="PTHR11078">
    <property type="entry name" value="N UTILIZATION SUBSTANCE PROTEIN B-RELATED"/>
    <property type="match status" value="1"/>
</dbReference>
<gene>
    <name evidence="6" type="primary">nusB</name>
    <name evidence="8" type="ordered locus">Thicy_1036</name>
</gene>
<evidence type="ECO:0000256" key="3">
    <source>
        <dbReference type="ARBA" id="ARBA00022884"/>
    </source>
</evidence>
<dbReference type="PANTHER" id="PTHR11078:SF3">
    <property type="entry name" value="ANTITERMINATION NUSB DOMAIN-CONTAINING PROTEIN"/>
    <property type="match status" value="1"/>
</dbReference>
<dbReference type="AlphaFoldDB" id="F6D8F2"/>
<dbReference type="GO" id="GO:0006353">
    <property type="term" value="P:DNA-templated transcription termination"/>
    <property type="evidence" value="ECO:0007669"/>
    <property type="project" value="UniProtKB-UniRule"/>
</dbReference>
<dbReference type="eggNOG" id="COG0781">
    <property type="taxonomic scope" value="Bacteria"/>
</dbReference>
<dbReference type="GO" id="GO:0031564">
    <property type="term" value="P:transcription antitermination"/>
    <property type="evidence" value="ECO:0007669"/>
    <property type="project" value="UniProtKB-KW"/>
</dbReference>
<dbReference type="HOGENOM" id="CLU_087843_4_1_6"/>
<dbReference type="InterPro" id="IPR011605">
    <property type="entry name" value="NusB_fam"/>
</dbReference>
<dbReference type="Pfam" id="PF01029">
    <property type="entry name" value="NusB"/>
    <property type="match status" value="1"/>
</dbReference>
<name>F6D8F2_THICA</name>
<proteinExistence type="inferred from homology"/>
<keyword evidence="5 6" id="KW-0804">Transcription</keyword>
<dbReference type="Proteomes" id="UP000009232">
    <property type="component" value="Chromosome"/>
</dbReference>
<reference evidence="8 9" key="1">
    <citation type="submission" date="2011-05" db="EMBL/GenBank/DDBJ databases">
        <title>Complete sequence of Thioalkalimicrobium cyclicum ALM1.</title>
        <authorList>
            <consortium name="US DOE Joint Genome Institute"/>
            <person name="Lucas S."/>
            <person name="Han J."/>
            <person name="Lapidus A."/>
            <person name="Cheng J.-F."/>
            <person name="Goodwin L."/>
            <person name="Pitluck S."/>
            <person name="Peters L."/>
            <person name="Mikhailova N."/>
            <person name="Davenport K."/>
            <person name="Han C."/>
            <person name="Tapia R."/>
            <person name="Land M."/>
            <person name="Hauser L."/>
            <person name="Kyrpides N."/>
            <person name="Ivanova N."/>
            <person name="Pagani I."/>
            <person name="Kappler U."/>
            <person name="Woyke T."/>
        </authorList>
    </citation>
    <scope>NUCLEOTIDE SEQUENCE [LARGE SCALE GENOMIC DNA]</scope>
    <source>
        <strain evidence="9">DSM 14477 / JCM 11371 / ALM1</strain>
    </source>
</reference>
<dbReference type="GO" id="GO:0005829">
    <property type="term" value="C:cytosol"/>
    <property type="evidence" value="ECO:0007669"/>
    <property type="project" value="TreeGrafter"/>
</dbReference>
<keyword evidence="2 6" id="KW-0889">Transcription antitermination</keyword>
<evidence type="ECO:0000256" key="4">
    <source>
        <dbReference type="ARBA" id="ARBA00023015"/>
    </source>
</evidence>
<sequence>MSDHIWEKLDLADLIKQPSERVDEEATAVSQRTLTRRVALQALYQWALNPQDTYLIEKQFFEEGLLGDVDRTWFKEILNKVTQDVTLFDEIYAPFLDRSVKLINPVERCILRMAVYELQEQLQVPSKVIINEAVELTKYFGAEDAHKYINGVVDKVAKQLRAAEFSR</sequence>
<dbReference type="KEGG" id="tcy:Thicy_1036"/>
<evidence type="ECO:0000256" key="1">
    <source>
        <dbReference type="ARBA" id="ARBA00005952"/>
    </source>
</evidence>
<keyword evidence="4 6" id="KW-0805">Transcription regulation</keyword>
<dbReference type="EMBL" id="CP002776">
    <property type="protein sequence ID" value="AEG31803.1"/>
    <property type="molecule type" value="Genomic_DNA"/>
</dbReference>
<dbReference type="RefSeq" id="WP_013835580.1">
    <property type="nucleotide sequence ID" value="NC_015581.1"/>
</dbReference>
<accession>F6D8F2</accession>
<evidence type="ECO:0000259" key="7">
    <source>
        <dbReference type="Pfam" id="PF01029"/>
    </source>
</evidence>
<dbReference type="GO" id="GO:0003723">
    <property type="term" value="F:RNA binding"/>
    <property type="evidence" value="ECO:0007669"/>
    <property type="project" value="UniProtKB-UniRule"/>
</dbReference>
<evidence type="ECO:0000256" key="6">
    <source>
        <dbReference type="HAMAP-Rule" id="MF_00073"/>
    </source>
</evidence>
<evidence type="ECO:0000313" key="8">
    <source>
        <dbReference type="EMBL" id="AEG31803.1"/>
    </source>
</evidence>
<dbReference type="NCBIfam" id="TIGR01951">
    <property type="entry name" value="nusB"/>
    <property type="match status" value="1"/>
</dbReference>
<dbReference type="InterPro" id="IPR006027">
    <property type="entry name" value="NusB_RsmB_TIM44"/>
</dbReference>
<feature type="domain" description="NusB/RsmB/TIM44" evidence="7">
    <location>
        <begin position="35"/>
        <end position="158"/>
    </location>
</feature>
<dbReference type="InterPro" id="IPR035926">
    <property type="entry name" value="NusB-like_sf"/>
</dbReference>
<comment type="similarity">
    <text evidence="1 6">Belongs to the NusB family.</text>
</comment>
<dbReference type="SUPFAM" id="SSF48013">
    <property type="entry name" value="NusB-like"/>
    <property type="match status" value="1"/>
</dbReference>
<evidence type="ECO:0000313" key="9">
    <source>
        <dbReference type="Proteomes" id="UP000009232"/>
    </source>
</evidence>
<keyword evidence="3 6" id="KW-0694">RNA-binding</keyword>